<dbReference type="RefSeq" id="WP_221873131.1">
    <property type="nucleotide sequence ID" value="NZ_JACWFH010000009.1"/>
</dbReference>
<dbReference type="Proteomes" id="UP000769780">
    <property type="component" value="Unassembled WGS sequence"/>
</dbReference>
<evidence type="ECO:0000313" key="3">
    <source>
        <dbReference type="Proteomes" id="UP000769780"/>
    </source>
</evidence>
<keyword evidence="3" id="KW-1185">Reference proteome</keyword>
<dbReference type="InterPro" id="IPR011528">
    <property type="entry name" value="NERD"/>
</dbReference>
<dbReference type="Pfam" id="PF08378">
    <property type="entry name" value="NERD"/>
    <property type="match status" value="1"/>
</dbReference>
<evidence type="ECO:0000313" key="2">
    <source>
        <dbReference type="EMBL" id="MBY0096902.1"/>
    </source>
</evidence>
<sequence length="301" mass="35600">MSYKCRTESKELQALKLLNTRMDLSAKDKQHYLNLKKGFEGERRFDRQTETLQCECLILNDLLLKVSNTVFQIDSLLICSETIYLYEVKNYDGDYVYELDRFYTRNKTEIINPLHQLKRSESLLRQLLDKLGYNIPINSSVVFINPEFTLYQAPITIPFIFPTQINRHIEKLNMISSKINAKHKMLADKLVSLHLEDAPYYQLPSYNYERMRKGISCVKCSSLTTFVEGMKCFCKECGEEELVSDSVMRSVRELHLLFSNQKISTNKVYDWCKVITSKKRISRILEKNLKVRNVRRWSYYE</sequence>
<evidence type="ECO:0000259" key="1">
    <source>
        <dbReference type="PROSITE" id="PS50965"/>
    </source>
</evidence>
<protein>
    <submittedName>
        <fullName evidence="2">NERD domain-containing protein</fullName>
    </submittedName>
</protein>
<reference evidence="2 3" key="1">
    <citation type="submission" date="2020-07" db="EMBL/GenBank/DDBJ databases">
        <title>Fungal Genomes of the International Space Station.</title>
        <authorList>
            <person name="Seuylemezian A."/>
            <person name="Singh N.K."/>
            <person name="Wood J."/>
            <person name="Venkateswaran K."/>
        </authorList>
    </citation>
    <scope>NUCLEOTIDE SEQUENCE [LARGE SCALE GENOMIC DNA]</scope>
    <source>
        <strain evidence="2 3">PL-B2</strain>
    </source>
</reference>
<gene>
    <name evidence="2" type="ORF">H0185_08785</name>
</gene>
<proteinExistence type="predicted"/>
<dbReference type="PROSITE" id="PS50965">
    <property type="entry name" value="NERD"/>
    <property type="match status" value="1"/>
</dbReference>
<feature type="domain" description="NERD" evidence="1">
    <location>
        <begin position="37"/>
        <end position="147"/>
    </location>
</feature>
<organism evidence="2 3">
    <name type="scientific">Mesobacillus maritimus</name>
    <dbReference type="NCBI Taxonomy" id="1643336"/>
    <lineage>
        <taxon>Bacteria</taxon>
        <taxon>Bacillati</taxon>
        <taxon>Bacillota</taxon>
        <taxon>Bacilli</taxon>
        <taxon>Bacillales</taxon>
        <taxon>Bacillaceae</taxon>
        <taxon>Mesobacillus</taxon>
    </lineage>
</organism>
<accession>A0ABS7K3R7</accession>
<name>A0ABS7K3R7_9BACI</name>
<dbReference type="EMBL" id="JACWFH010000009">
    <property type="protein sequence ID" value="MBY0096902.1"/>
    <property type="molecule type" value="Genomic_DNA"/>
</dbReference>
<comment type="caution">
    <text evidence="2">The sequence shown here is derived from an EMBL/GenBank/DDBJ whole genome shotgun (WGS) entry which is preliminary data.</text>
</comment>